<dbReference type="Pfam" id="PF01814">
    <property type="entry name" value="Hemerythrin"/>
    <property type="match status" value="1"/>
</dbReference>
<gene>
    <name evidence="3" type="ORF">JM946_22045</name>
</gene>
<dbReference type="Proteomes" id="UP000661077">
    <property type="component" value="Unassembled WGS sequence"/>
</dbReference>
<evidence type="ECO:0000259" key="2">
    <source>
        <dbReference type="Pfam" id="PF01814"/>
    </source>
</evidence>
<dbReference type="RefSeq" id="WP_203169541.1">
    <property type="nucleotide sequence ID" value="NZ_JAEVLS010000005.1"/>
</dbReference>
<feature type="domain" description="Hemerythrin-like" evidence="2">
    <location>
        <begin position="16"/>
        <end position="131"/>
    </location>
</feature>
<proteinExistence type="predicted"/>
<evidence type="ECO:0000313" key="4">
    <source>
        <dbReference type="Proteomes" id="UP000661077"/>
    </source>
</evidence>
<reference evidence="3 4" key="1">
    <citation type="journal article" date="2021" name="Int. J. Syst. Evol. Microbiol.">
        <title>Steroidobacter gossypii sp. nov., isolated from soil of cotton cropping field.</title>
        <authorList>
            <person name="Huang R."/>
            <person name="Yang S."/>
            <person name="Zhen C."/>
            <person name="Liu W."/>
        </authorList>
    </citation>
    <scope>NUCLEOTIDE SEQUENCE [LARGE SCALE GENOMIC DNA]</scope>
    <source>
        <strain evidence="3 4">S1-65</strain>
    </source>
</reference>
<dbReference type="PANTHER" id="PTHR35585">
    <property type="entry name" value="HHE DOMAIN PROTEIN (AFU_ORTHOLOGUE AFUA_4G00730)"/>
    <property type="match status" value="1"/>
</dbReference>
<keyword evidence="4" id="KW-1185">Reference proteome</keyword>
<comment type="caution">
    <text evidence="3">The sequence shown here is derived from an EMBL/GenBank/DDBJ whole genome shotgun (WGS) entry which is preliminary data.</text>
</comment>
<name>A0ABS1X2I0_9GAMM</name>
<dbReference type="InterPro" id="IPR012312">
    <property type="entry name" value="Hemerythrin-like"/>
</dbReference>
<dbReference type="CDD" id="cd12108">
    <property type="entry name" value="Hr-like"/>
    <property type="match status" value="1"/>
</dbReference>
<protein>
    <submittedName>
        <fullName evidence="3">Hemerythrin domain-containing protein</fullName>
    </submittedName>
</protein>
<dbReference type="PANTHER" id="PTHR35585:SF1">
    <property type="entry name" value="HHE DOMAIN PROTEIN (AFU_ORTHOLOGUE AFUA_4G00730)"/>
    <property type="match status" value="1"/>
</dbReference>
<evidence type="ECO:0000256" key="1">
    <source>
        <dbReference type="SAM" id="MobiDB-lite"/>
    </source>
</evidence>
<dbReference type="EMBL" id="JAEVLS010000005">
    <property type="protein sequence ID" value="MBM0107431.1"/>
    <property type="molecule type" value="Genomic_DNA"/>
</dbReference>
<sequence>MARATPTRSMDAPQDAIALLKQDHRTVEALFEEFEEADESEQSELATRICQMLTVHTQIEEELLYPQAKEAFGEEDDEKVYEAEIEHGSAKELIAKIEAGTPEDPEFKPLVKVLSEYVKHHVKEEEKEMFPSLKETELDLKELGRQLAHRKMELMEQMGIEAEEPPAPRRKRASGSKSSRTSASKRGQARAGSRSKSARSSGSRARH</sequence>
<feature type="compositionally biased region" description="Low complexity" evidence="1">
    <location>
        <begin position="175"/>
        <end position="207"/>
    </location>
</feature>
<feature type="region of interest" description="Disordered" evidence="1">
    <location>
        <begin position="149"/>
        <end position="207"/>
    </location>
</feature>
<dbReference type="Gene3D" id="1.20.120.520">
    <property type="entry name" value="nmb1532 protein domain like"/>
    <property type="match status" value="1"/>
</dbReference>
<evidence type="ECO:0000313" key="3">
    <source>
        <dbReference type="EMBL" id="MBM0107431.1"/>
    </source>
</evidence>
<accession>A0ABS1X2I0</accession>
<organism evidence="3 4">
    <name type="scientific">Steroidobacter gossypii</name>
    <dbReference type="NCBI Taxonomy" id="2805490"/>
    <lineage>
        <taxon>Bacteria</taxon>
        <taxon>Pseudomonadati</taxon>
        <taxon>Pseudomonadota</taxon>
        <taxon>Gammaproteobacteria</taxon>
        <taxon>Steroidobacterales</taxon>
        <taxon>Steroidobacteraceae</taxon>
        <taxon>Steroidobacter</taxon>
    </lineage>
</organism>